<feature type="transmembrane region" description="Helical" evidence="2">
    <location>
        <begin position="248"/>
        <end position="266"/>
    </location>
</feature>
<gene>
    <name evidence="4" type="ORF">PV10_02227</name>
</gene>
<reference evidence="4 5" key="1">
    <citation type="submission" date="2015-01" db="EMBL/GenBank/DDBJ databases">
        <title>The Genome Sequence of Exophiala mesophila CBS40295.</title>
        <authorList>
            <consortium name="The Broad Institute Genomics Platform"/>
            <person name="Cuomo C."/>
            <person name="de Hoog S."/>
            <person name="Gorbushina A."/>
            <person name="Stielow B."/>
            <person name="Teixiera M."/>
            <person name="Abouelleil A."/>
            <person name="Chapman S.B."/>
            <person name="Priest M."/>
            <person name="Young S.K."/>
            <person name="Wortman J."/>
            <person name="Nusbaum C."/>
            <person name="Birren B."/>
        </authorList>
    </citation>
    <scope>NUCLEOTIDE SEQUENCE [LARGE SCALE GENOMIC DNA]</scope>
    <source>
        <strain evidence="4 5">CBS 40295</strain>
    </source>
</reference>
<feature type="transmembrane region" description="Helical" evidence="2">
    <location>
        <begin position="54"/>
        <end position="78"/>
    </location>
</feature>
<dbReference type="EMBL" id="KN847521">
    <property type="protein sequence ID" value="KIV94461.1"/>
    <property type="molecule type" value="Genomic_DNA"/>
</dbReference>
<accession>A0A0D1Y1R3</accession>
<sequence>MAEESRPPFFQIASDNHAPWIVITSTAFLVYSLLAVGAKIISRLHLTSMRNYDWLIVASAVMAFVQTICIISACKNGLGQPQELLSQETFGYFARYVYSARMLFIISMAFAKCSVLWFIMAITPQRSIHYACYGVAGTVAAWALAGVFAIAFQCELPSPWMVEDGKCINTQALELFIGIVNIITDLSLIVIPAIMMGGVQTNISKKWQVMILFGCRILVPAFIIPQMVAYHTDVDLDDYSWTLVSPTIWTAIVMNLSILTACIPSLKGVLDMFKSGTSLFTIPTQYEAELGSSSRGVTSRIKTALSGRLGIAGTKNHSQTGASSASGEWPTRQMKKVQGGHHTSEVSSAGKEKSNLGNIPERSESQRSLTEGAILRTIDYEIVGYEDRGDSRTARGSDHSHSPSEPDDFIRATVK</sequence>
<name>A0A0D1Y1R3_EXOME</name>
<evidence type="ECO:0000259" key="3">
    <source>
        <dbReference type="Pfam" id="PF20684"/>
    </source>
</evidence>
<dbReference type="InterPro" id="IPR049326">
    <property type="entry name" value="Rhodopsin_dom_fungi"/>
</dbReference>
<dbReference type="PANTHER" id="PTHR38794">
    <property type="entry name" value="INTEGRAL MEMBRANE PROTEIN"/>
    <property type="match status" value="1"/>
</dbReference>
<keyword evidence="2" id="KW-1133">Transmembrane helix</keyword>
<feature type="region of interest" description="Disordered" evidence="1">
    <location>
        <begin position="386"/>
        <end position="415"/>
    </location>
</feature>
<dbReference type="Pfam" id="PF20684">
    <property type="entry name" value="Fung_rhodopsin"/>
    <property type="match status" value="1"/>
</dbReference>
<feature type="transmembrane region" description="Helical" evidence="2">
    <location>
        <begin position="20"/>
        <end position="42"/>
    </location>
</feature>
<dbReference type="Proteomes" id="UP000054302">
    <property type="component" value="Unassembled WGS sequence"/>
</dbReference>
<feature type="transmembrane region" description="Helical" evidence="2">
    <location>
        <begin position="98"/>
        <end position="119"/>
    </location>
</feature>
<keyword evidence="2" id="KW-0472">Membrane</keyword>
<organism evidence="4 5">
    <name type="scientific">Exophiala mesophila</name>
    <name type="common">Black yeast-like fungus</name>
    <dbReference type="NCBI Taxonomy" id="212818"/>
    <lineage>
        <taxon>Eukaryota</taxon>
        <taxon>Fungi</taxon>
        <taxon>Dikarya</taxon>
        <taxon>Ascomycota</taxon>
        <taxon>Pezizomycotina</taxon>
        <taxon>Eurotiomycetes</taxon>
        <taxon>Chaetothyriomycetidae</taxon>
        <taxon>Chaetothyriales</taxon>
        <taxon>Herpotrichiellaceae</taxon>
        <taxon>Exophiala</taxon>
    </lineage>
</organism>
<dbReference type="STRING" id="212818.A0A0D1Y1R3"/>
<dbReference type="OrthoDB" id="3918601at2759"/>
<keyword evidence="5" id="KW-1185">Reference proteome</keyword>
<dbReference type="HOGENOM" id="CLU_036632_0_0_1"/>
<protein>
    <recommendedName>
        <fullName evidence="3">Rhodopsin domain-containing protein</fullName>
    </recommendedName>
</protein>
<dbReference type="GeneID" id="27320072"/>
<dbReference type="VEuPathDB" id="FungiDB:PV10_02227"/>
<evidence type="ECO:0000313" key="5">
    <source>
        <dbReference type="Proteomes" id="UP000054302"/>
    </source>
</evidence>
<dbReference type="OMA" id="WVITVST"/>
<evidence type="ECO:0000256" key="2">
    <source>
        <dbReference type="SAM" id="Phobius"/>
    </source>
</evidence>
<dbReference type="RefSeq" id="XP_016226035.1">
    <property type="nucleotide sequence ID" value="XM_016366517.1"/>
</dbReference>
<evidence type="ECO:0000313" key="4">
    <source>
        <dbReference type="EMBL" id="KIV94461.1"/>
    </source>
</evidence>
<feature type="compositionally biased region" description="Polar residues" evidence="1">
    <location>
        <begin position="315"/>
        <end position="326"/>
    </location>
</feature>
<feature type="domain" description="Rhodopsin" evidence="3">
    <location>
        <begin position="39"/>
        <end position="270"/>
    </location>
</feature>
<dbReference type="PANTHER" id="PTHR38794:SF3">
    <property type="entry name" value="INTEGRAL MEMBRANE PROTEIN"/>
    <property type="match status" value="1"/>
</dbReference>
<feature type="transmembrane region" description="Helical" evidence="2">
    <location>
        <begin position="172"/>
        <end position="195"/>
    </location>
</feature>
<feature type="transmembrane region" description="Helical" evidence="2">
    <location>
        <begin position="207"/>
        <end position="228"/>
    </location>
</feature>
<feature type="region of interest" description="Disordered" evidence="1">
    <location>
        <begin position="312"/>
        <end position="371"/>
    </location>
</feature>
<feature type="transmembrane region" description="Helical" evidence="2">
    <location>
        <begin position="131"/>
        <end position="152"/>
    </location>
</feature>
<evidence type="ECO:0000256" key="1">
    <source>
        <dbReference type="SAM" id="MobiDB-lite"/>
    </source>
</evidence>
<keyword evidence="2" id="KW-0812">Transmembrane</keyword>
<dbReference type="AlphaFoldDB" id="A0A0D1Y1R3"/>
<proteinExistence type="predicted"/>